<dbReference type="eggNOG" id="ENOG5032UCI">
    <property type="taxonomic scope" value="Bacteria"/>
</dbReference>
<proteinExistence type="predicted"/>
<dbReference type="SUPFAM" id="SSF56925">
    <property type="entry name" value="OMPA-like"/>
    <property type="match status" value="1"/>
</dbReference>
<dbReference type="RefSeq" id="WP_013343576.1">
    <property type="nucleotide sequence ID" value="NC_014541.1"/>
</dbReference>
<evidence type="ECO:0000256" key="1">
    <source>
        <dbReference type="SAM" id="SignalP"/>
    </source>
</evidence>
<dbReference type="KEGG" id="fbl:Fbal_0056"/>
<evidence type="ECO:0000313" key="2">
    <source>
        <dbReference type="EMBL" id="ADN74270.1"/>
    </source>
</evidence>
<dbReference type="InterPro" id="IPR011250">
    <property type="entry name" value="OMP/PagP_B-barrel"/>
</dbReference>
<keyword evidence="3" id="KW-1185">Reference proteome</keyword>
<dbReference type="HOGENOM" id="CLU_094218_0_0_6"/>
<accession>E1SVB6</accession>
<dbReference type="OrthoDB" id="6078963at2"/>
<keyword evidence="1" id="KW-0732">Signal</keyword>
<organism evidence="2 3">
    <name type="scientific">Ferrimonas balearica (strain DSM 9799 / CCM 4581 / KCTC 23876 / PAT)</name>
    <dbReference type="NCBI Taxonomy" id="550540"/>
    <lineage>
        <taxon>Bacteria</taxon>
        <taxon>Pseudomonadati</taxon>
        <taxon>Pseudomonadota</taxon>
        <taxon>Gammaproteobacteria</taxon>
        <taxon>Alteromonadales</taxon>
        <taxon>Ferrimonadaceae</taxon>
        <taxon>Ferrimonas</taxon>
    </lineage>
</organism>
<gene>
    <name evidence="2" type="ordered locus">Fbal_0056</name>
</gene>
<dbReference type="GeneID" id="67180304"/>
<reference evidence="2 3" key="1">
    <citation type="journal article" date="2010" name="Stand. Genomic Sci.">
        <title>Complete genome sequence of Ferrimonas balearica type strain (PAT).</title>
        <authorList>
            <person name="Nolan M."/>
            <person name="Sikorski J."/>
            <person name="Davenport K."/>
            <person name="Lucas S."/>
            <person name="Glavina Del Rio T."/>
            <person name="Tice H."/>
            <person name="Cheng J."/>
            <person name="Goodwin L."/>
            <person name="Pitluck S."/>
            <person name="Liolios K."/>
            <person name="Ivanova N."/>
            <person name="Mavromatis K."/>
            <person name="Ovchinnikova G."/>
            <person name="Pati A."/>
            <person name="Chen A."/>
            <person name="Palaniappan K."/>
            <person name="Land M."/>
            <person name="Hauser L."/>
            <person name="Chang Y."/>
            <person name="Jeffries C."/>
            <person name="Tapia R."/>
            <person name="Brettin T."/>
            <person name="Detter J."/>
            <person name="Han C."/>
            <person name="Yasawong M."/>
            <person name="Rohde M."/>
            <person name="Tindall B."/>
            <person name="Goker M."/>
            <person name="Woyke T."/>
            <person name="Bristow J."/>
            <person name="Eisen J."/>
            <person name="Markowitz V."/>
            <person name="Hugenholtz P."/>
            <person name="Kyrpides N."/>
            <person name="Klenk H."/>
            <person name="Lapidus A."/>
        </authorList>
    </citation>
    <scope>NUCLEOTIDE SEQUENCE [LARGE SCALE GENOMIC DNA]</scope>
    <source>
        <strain evidence="3">DSM 9799 / CCM 4581 / KCTC 23876 / PAT</strain>
    </source>
</reference>
<dbReference type="AlphaFoldDB" id="E1SVB6"/>
<feature type="chain" id="PRO_5003151947" description="Outer membrane protein beta-barrel domain-containing protein" evidence="1">
    <location>
        <begin position="21"/>
        <end position="230"/>
    </location>
</feature>
<evidence type="ECO:0000313" key="3">
    <source>
        <dbReference type="Proteomes" id="UP000006683"/>
    </source>
</evidence>
<dbReference type="Proteomes" id="UP000006683">
    <property type="component" value="Chromosome"/>
</dbReference>
<dbReference type="EMBL" id="CP002209">
    <property type="protein sequence ID" value="ADN74270.1"/>
    <property type="molecule type" value="Genomic_DNA"/>
</dbReference>
<protein>
    <recommendedName>
        <fullName evidence="4">Outer membrane protein beta-barrel domain-containing protein</fullName>
    </recommendedName>
</protein>
<feature type="signal peptide" evidence="1">
    <location>
        <begin position="1"/>
        <end position="20"/>
    </location>
</feature>
<sequence length="230" mass="25171">MMKRSLIALALCLPAIGAGAAEYEVDFGYDSKYISQGRDNLEQGGIYWASGAAGFDNGIVLSAAYGYAADSDVDYDELNLGIEYGFELGDFAFYGSYTRLEFFKDDEADNELGAGVAYGGLSWFEPFIDYVYSTESEGSFVEIGIQREFALNERLALTPYVIAGLDYGYANPDHDGENHLAVGATLGYQLTEQLGLTLIAEHTEAHRQMAKDEGIETDQTWAGIHLTMAF</sequence>
<name>E1SVB6_FERBD</name>
<evidence type="ECO:0008006" key="4">
    <source>
        <dbReference type="Google" id="ProtNLM"/>
    </source>
</evidence>